<evidence type="ECO:0000313" key="8">
    <source>
        <dbReference type="EMBL" id="SUZ47771.1"/>
    </source>
</evidence>
<feature type="transmembrane region" description="Helical" evidence="6">
    <location>
        <begin position="49"/>
        <end position="70"/>
    </location>
</feature>
<dbReference type="InterPro" id="IPR036259">
    <property type="entry name" value="MFS_trans_sf"/>
</dbReference>
<dbReference type="PANTHER" id="PTHR23513:SF11">
    <property type="entry name" value="STAPHYLOFERRIN A TRANSPORTER"/>
    <property type="match status" value="1"/>
</dbReference>
<feature type="transmembrane region" description="Helical" evidence="6">
    <location>
        <begin position="345"/>
        <end position="366"/>
    </location>
</feature>
<proteinExistence type="predicted"/>
<feature type="domain" description="Major facilitator superfamily (MFS) profile" evidence="7">
    <location>
        <begin position="1"/>
        <end position="376"/>
    </location>
</feature>
<feature type="transmembrane region" description="Helical" evidence="6">
    <location>
        <begin position="260"/>
        <end position="277"/>
    </location>
</feature>
<feature type="transmembrane region" description="Helical" evidence="6">
    <location>
        <begin position="20"/>
        <end position="42"/>
    </location>
</feature>
<evidence type="ECO:0000256" key="5">
    <source>
        <dbReference type="ARBA" id="ARBA00023136"/>
    </source>
</evidence>
<evidence type="ECO:0000256" key="2">
    <source>
        <dbReference type="ARBA" id="ARBA00022475"/>
    </source>
</evidence>
<reference evidence="8" key="1">
    <citation type="submission" date="2018-05" db="EMBL/GenBank/DDBJ databases">
        <authorList>
            <person name="Lanie J.A."/>
            <person name="Ng W.-L."/>
            <person name="Kazmierczak K.M."/>
            <person name="Andrzejewski T.M."/>
            <person name="Davidsen T.M."/>
            <person name="Wayne K.J."/>
            <person name="Tettelin H."/>
            <person name="Glass J.I."/>
            <person name="Rusch D."/>
            <person name="Podicherti R."/>
            <person name="Tsui H.-C.T."/>
            <person name="Winkler M.E."/>
        </authorList>
    </citation>
    <scope>NUCLEOTIDE SEQUENCE</scope>
</reference>
<feature type="transmembrane region" description="Helical" evidence="6">
    <location>
        <begin position="230"/>
        <end position="248"/>
    </location>
</feature>
<protein>
    <recommendedName>
        <fullName evidence="7">Major facilitator superfamily (MFS) profile domain-containing protein</fullName>
    </recommendedName>
</protein>
<keyword evidence="3 6" id="KW-0812">Transmembrane</keyword>
<dbReference type="InterPro" id="IPR011701">
    <property type="entry name" value="MFS"/>
</dbReference>
<sequence length="376" mass="38822">MQFLLRGLLAWDLTARESGLGIVYLAFGVGLLVFTPIGGVLADRWAKRTLLVLGQGTIALAAAFMGVAAVSGNARYWMLLVASLTQGAMFGLIGPARISASAELVGHEHLGNAISLTSMSMSLTRIFAPAAAGVLAGVATVGIGGAYLAAAVFSAVSTVLTARLPKLEPVNPSNRNPFTEILDGLSYVRSKPELRRLILTTIVAITIGFNYVAFMPALVEGQMGLSESHVGFLTTASALGAVAMTAFVASRADGSDSARLLIYCGLAFGVSVVLFGLAPSYLLALLVVVVLGVATNGFMVLTSSRSMVLSEPSHHGRVQSLMQLAFAGFGIAAAPLGALAEIVGLRATIVAMGLLTFCAVSIYGTVDSRSLAPDSR</sequence>
<dbReference type="PROSITE" id="PS50850">
    <property type="entry name" value="MFS"/>
    <property type="match status" value="1"/>
</dbReference>
<keyword evidence="5 6" id="KW-0472">Membrane</keyword>
<feature type="transmembrane region" description="Helical" evidence="6">
    <location>
        <begin position="321"/>
        <end position="339"/>
    </location>
</feature>
<evidence type="ECO:0000256" key="1">
    <source>
        <dbReference type="ARBA" id="ARBA00004651"/>
    </source>
</evidence>
<comment type="subcellular location">
    <subcellularLocation>
        <location evidence="1">Cell membrane</location>
        <topology evidence="1">Multi-pass membrane protein</topology>
    </subcellularLocation>
</comment>
<gene>
    <name evidence="8" type="ORF">METZ01_LOCUS625</name>
</gene>
<keyword evidence="2" id="KW-1003">Cell membrane</keyword>
<evidence type="ECO:0000256" key="4">
    <source>
        <dbReference type="ARBA" id="ARBA00022989"/>
    </source>
</evidence>
<dbReference type="Gene3D" id="1.20.1250.20">
    <property type="entry name" value="MFS general substrate transporter like domains"/>
    <property type="match status" value="1"/>
</dbReference>
<evidence type="ECO:0000256" key="6">
    <source>
        <dbReference type="SAM" id="Phobius"/>
    </source>
</evidence>
<name>A0A381MZM0_9ZZZZ</name>
<evidence type="ECO:0000259" key="7">
    <source>
        <dbReference type="PROSITE" id="PS50850"/>
    </source>
</evidence>
<dbReference type="EMBL" id="UINC01000033">
    <property type="protein sequence ID" value="SUZ47771.1"/>
    <property type="molecule type" value="Genomic_DNA"/>
</dbReference>
<feature type="transmembrane region" description="Helical" evidence="6">
    <location>
        <begin position="283"/>
        <end position="301"/>
    </location>
</feature>
<evidence type="ECO:0000256" key="3">
    <source>
        <dbReference type="ARBA" id="ARBA00022692"/>
    </source>
</evidence>
<dbReference type="GO" id="GO:0022857">
    <property type="term" value="F:transmembrane transporter activity"/>
    <property type="evidence" value="ECO:0007669"/>
    <property type="project" value="InterPro"/>
</dbReference>
<feature type="transmembrane region" description="Helical" evidence="6">
    <location>
        <begin position="134"/>
        <end position="156"/>
    </location>
</feature>
<accession>A0A381MZM0</accession>
<keyword evidence="4 6" id="KW-1133">Transmembrane helix</keyword>
<dbReference type="AlphaFoldDB" id="A0A381MZM0"/>
<feature type="transmembrane region" description="Helical" evidence="6">
    <location>
        <begin position="197"/>
        <end position="218"/>
    </location>
</feature>
<dbReference type="GO" id="GO:0005886">
    <property type="term" value="C:plasma membrane"/>
    <property type="evidence" value="ECO:0007669"/>
    <property type="project" value="UniProtKB-SubCell"/>
</dbReference>
<dbReference type="InterPro" id="IPR020846">
    <property type="entry name" value="MFS_dom"/>
</dbReference>
<dbReference type="SUPFAM" id="SSF103473">
    <property type="entry name" value="MFS general substrate transporter"/>
    <property type="match status" value="1"/>
</dbReference>
<organism evidence="8">
    <name type="scientific">marine metagenome</name>
    <dbReference type="NCBI Taxonomy" id="408172"/>
    <lineage>
        <taxon>unclassified sequences</taxon>
        <taxon>metagenomes</taxon>
        <taxon>ecological metagenomes</taxon>
    </lineage>
</organism>
<dbReference type="Pfam" id="PF07690">
    <property type="entry name" value="MFS_1"/>
    <property type="match status" value="1"/>
</dbReference>
<dbReference type="PANTHER" id="PTHR23513">
    <property type="entry name" value="INTEGRAL MEMBRANE EFFLUX PROTEIN-RELATED"/>
    <property type="match status" value="1"/>
</dbReference>
<dbReference type="CDD" id="cd06173">
    <property type="entry name" value="MFS_MefA_like"/>
    <property type="match status" value="1"/>
</dbReference>